<name>A0AAV3XD63_9CYAN</name>
<feature type="compositionally biased region" description="Basic and acidic residues" evidence="1">
    <location>
        <begin position="1"/>
        <end position="11"/>
    </location>
</feature>
<dbReference type="EMBL" id="BLAY01000064">
    <property type="protein sequence ID" value="GET39331.1"/>
    <property type="molecule type" value="Genomic_DNA"/>
</dbReference>
<reference evidence="2" key="1">
    <citation type="submission" date="2019-10" db="EMBL/GenBank/DDBJ databases">
        <title>Draft genome sequece of Microseira wollei NIES-4236.</title>
        <authorList>
            <person name="Yamaguchi H."/>
            <person name="Suzuki S."/>
            <person name="Kawachi M."/>
        </authorList>
    </citation>
    <scope>NUCLEOTIDE SEQUENCE</scope>
    <source>
        <strain evidence="2">NIES-4236</strain>
    </source>
</reference>
<evidence type="ECO:0000256" key="1">
    <source>
        <dbReference type="SAM" id="MobiDB-lite"/>
    </source>
</evidence>
<comment type="caution">
    <text evidence="2">The sequence shown here is derived from an EMBL/GenBank/DDBJ whole genome shotgun (WGS) entry which is preliminary data.</text>
</comment>
<dbReference type="Proteomes" id="UP001050975">
    <property type="component" value="Unassembled WGS sequence"/>
</dbReference>
<proteinExistence type="predicted"/>
<evidence type="ECO:0000313" key="2">
    <source>
        <dbReference type="EMBL" id="GET39331.1"/>
    </source>
</evidence>
<sequence length="78" mass="9004">MISPSHSRENPMSESLSQQDISDLRDWQQKIAIANHNNIFCHCHTCGYEWVDSTFDAICPTCASKKVERISCWQFPDD</sequence>
<feature type="region of interest" description="Disordered" evidence="1">
    <location>
        <begin position="1"/>
        <end position="20"/>
    </location>
</feature>
<organism evidence="2 3">
    <name type="scientific">Microseira wollei NIES-4236</name>
    <dbReference type="NCBI Taxonomy" id="2530354"/>
    <lineage>
        <taxon>Bacteria</taxon>
        <taxon>Bacillati</taxon>
        <taxon>Cyanobacteriota</taxon>
        <taxon>Cyanophyceae</taxon>
        <taxon>Oscillatoriophycideae</taxon>
        <taxon>Aerosakkonematales</taxon>
        <taxon>Aerosakkonemataceae</taxon>
        <taxon>Microseira</taxon>
    </lineage>
</organism>
<dbReference type="AlphaFoldDB" id="A0AAV3XD63"/>
<keyword evidence="3" id="KW-1185">Reference proteome</keyword>
<accession>A0AAV3XD63</accession>
<gene>
    <name evidence="2" type="ORF">MiSe_40950</name>
</gene>
<evidence type="ECO:0000313" key="3">
    <source>
        <dbReference type="Proteomes" id="UP001050975"/>
    </source>
</evidence>
<protein>
    <submittedName>
        <fullName evidence="2">Uncharacterized protein</fullName>
    </submittedName>
</protein>